<keyword evidence="1" id="KW-0805">Transcription regulation</keyword>
<evidence type="ECO:0000313" key="4">
    <source>
        <dbReference type="EMBL" id="ASZ08936.1"/>
    </source>
</evidence>
<accession>A0A249SMQ6</accession>
<keyword evidence="5" id="KW-1185">Reference proteome</keyword>
<dbReference type="SMART" id="SM01134">
    <property type="entry name" value="DeoRC"/>
    <property type="match status" value="1"/>
</dbReference>
<dbReference type="KEGG" id="mchc:CK556_01005"/>
<dbReference type="InterPro" id="IPR037171">
    <property type="entry name" value="NagB/RpiA_transferase-like"/>
</dbReference>
<evidence type="ECO:0000256" key="2">
    <source>
        <dbReference type="ARBA" id="ARBA00023163"/>
    </source>
</evidence>
<dbReference type="Proteomes" id="UP000232229">
    <property type="component" value="Chromosome"/>
</dbReference>
<dbReference type="Gene3D" id="3.40.50.1360">
    <property type="match status" value="1"/>
</dbReference>
<dbReference type="PROSITE" id="PS51000">
    <property type="entry name" value="HTH_DEOR_2"/>
    <property type="match status" value="1"/>
</dbReference>
<dbReference type="STRING" id="1336232.GCA_000518825_00023"/>
<dbReference type="EMBL" id="CP023173">
    <property type="protein sequence ID" value="ASZ08936.1"/>
    <property type="molecule type" value="Genomic_DNA"/>
</dbReference>
<name>A0A249SMQ6_9MOLU</name>
<feature type="domain" description="HTH deoR-type" evidence="3">
    <location>
        <begin position="3"/>
        <end position="58"/>
    </location>
</feature>
<evidence type="ECO:0000259" key="3">
    <source>
        <dbReference type="PROSITE" id="PS51000"/>
    </source>
</evidence>
<dbReference type="InterPro" id="IPR050313">
    <property type="entry name" value="Carb_Metab_HTH_regulators"/>
</dbReference>
<dbReference type="SUPFAM" id="SSF46785">
    <property type="entry name" value="Winged helix' DNA-binding domain"/>
    <property type="match status" value="1"/>
</dbReference>
<dbReference type="InterPro" id="IPR036388">
    <property type="entry name" value="WH-like_DNA-bd_sf"/>
</dbReference>
<sequence>MIKKQRQNNILNYLKGKKIVSIETLSNELLIPLTTLRRDLQDLETEEKIIKLHGGVEYKEPSFIYEDFFEKKIKDNVKEKEEIAKKAIKFINKNDSIFIDSGSNGYFIAKNLKAELNLQIVTNSIYNVLELIKKGHQNVYLLGGKFTNVTGAILGFEAIEALKNYNFDKAFLGINAVDEEGNIYTTSPEHAQIKVEVIKNSRESFGLADSSKFYRKSFYKFADKELIKII</sequence>
<protein>
    <submittedName>
        <fullName evidence="4">DeoR/GlpR transcriptional regulator</fullName>
    </submittedName>
</protein>
<dbReference type="RefSeq" id="WP_027875223.1">
    <property type="nucleotide sequence ID" value="NZ_CP023173.1"/>
</dbReference>
<evidence type="ECO:0000256" key="1">
    <source>
        <dbReference type="ARBA" id="ARBA00023015"/>
    </source>
</evidence>
<dbReference type="PANTHER" id="PTHR30363">
    <property type="entry name" value="HTH-TYPE TRANSCRIPTIONAL REGULATOR SRLR-RELATED"/>
    <property type="match status" value="1"/>
</dbReference>
<dbReference type="Gene3D" id="1.10.10.10">
    <property type="entry name" value="Winged helix-like DNA-binding domain superfamily/Winged helix DNA-binding domain"/>
    <property type="match status" value="1"/>
</dbReference>
<dbReference type="InterPro" id="IPR014036">
    <property type="entry name" value="DeoR-like_C"/>
</dbReference>
<evidence type="ECO:0000313" key="5">
    <source>
        <dbReference type="Proteomes" id="UP000232229"/>
    </source>
</evidence>
<dbReference type="GO" id="GO:0003700">
    <property type="term" value="F:DNA-binding transcription factor activity"/>
    <property type="evidence" value="ECO:0007669"/>
    <property type="project" value="InterPro"/>
</dbReference>
<proteinExistence type="predicted"/>
<keyword evidence="2" id="KW-0804">Transcription</keyword>
<dbReference type="PANTHER" id="PTHR30363:SF44">
    <property type="entry name" value="AGA OPERON TRANSCRIPTIONAL REPRESSOR-RELATED"/>
    <property type="match status" value="1"/>
</dbReference>
<organism evidence="4 5">
    <name type="scientific">Mesoplasma chauliocola</name>
    <dbReference type="NCBI Taxonomy" id="216427"/>
    <lineage>
        <taxon>Bacteria</taxon>
        <taxon>Bacillati</taxon>
        <taxon>Mycoplasmatota</taxon>
        <taxon>Mollicutes</taxon>
        <taxon>Entomoplasmatales</taxon>
        <taxon>Entomoplasmataceae</taxon>
        <taxon>Mesoplasma</taxon>
    </lineage>
</organism>
<gene>
    <name evidence="4" type="ORF">CK556_01005</name>
</gene>
<dbReference type="SUPFAM" id="SSF100950">
    <property type="entry name" value="NagB/RpiA/CoA transferase-like"/>
    <property type="match status" value="1"/>
</dbReference>
<dbReference type="Pfam" id="PF00455">
    <property type="entry name" value="DeoRC"/>
    <property type="match status" value="1"/>
</dbReference>
<reference evidence="4 5" key="1">
    <citation type="submission" date="2017-08" db="EMBL/GenBank/DDBJ databases">
        <title>Complete Genome Sequence of Mesoplasma chauliocola.</title>
        <authorList>
            <person name="Knight T.F.Jr."/>
            <person name="Citino T."/>
        </authorList>
    </citation>
    <scope>NUCLEOTIDE SEQUENCE [LARGE SCALE GENOMIC DNA]</scope>
    <source>
        <strain evidence="4 5">CHPA-2</strain>
    </source>
</reference>
<dbReference type="InterPro" id="IPR001034">
    <property type="entry name" value="DeoR_HTH"/>
</dbReference>
<dbReference type="AlphaFoldDB" id="A0A249SMQ6"/>
<dbReference type="Pfam" id="PF08220">
    <property type="entry name" value="HTH_DeoR"/>
    <property type="match status" value="1"/>
</dbReference>
<dbReference type="InterPro" id="IPR036390">
    <property type="entry name" value="WH_DNA-bd_sf"/>
</dbReference>
<dbReference type="SMART" id="SM00420">
    <property type="entry name" value="HTH_DEOR"/>
    <property type="match status" value="1"/>
</dbReference>